<dbReference type="Proteomes" id="UP001466331">
    <property type="component" value="Unassembled WGS sequence"/>
</dbReference>
<dbReference type="EMBL" id="JBCHKQ010000002">
    <property type="protein sequence ID" value="MEM5948093.1"/>
    <property type="molecule type" value="Genomic_DNA"/>
</dbReference>
<gene>
    <name evidence="1" type="ORF">WKV44_06025</name>
</gene>
<organism evidence="1 2">
    <name type="scientific">Rarispira pelagica</name>
    <dbReference type="NCBI Taxonomy" id="3141764"/>
    <lineage>
        <taxon>Bacteria</taxon>
        <taxon>Pseudomonadati</taxon>
        <taxon>Spirochaetota</taxon>
        <taxon>Spirochaetia</taxon>
        <taxon>Winmispirales</taxon>
        <taxon>Winmispiraceae</taxon>
        <taxon>Rarispira</taxon>
    </lineage>
</organism>
<dbReference type="SUPFAM" id="SSF55469">
    <property type="entry name" value="FMN-dependent nitroreductase-like"/>
    <property type="match status" value="1"/>
</dbReference>
<keyword evidence="2" id="KW-1185">Reference proteome</keyword>
<reference evidence="1 2" key="1">
    <citation type="submission" date="2024-03" db="EMBL/GenBank/DDBJ databases">
        <title>Ignisphaera cupida sp. nov., a hyperthermophilic hydrolytic archaeon from a hot spring of Kamchatka, and proposal of Ignisphaeraceae fam. nov.</title>
        <authorList>
            <person name="Podosokorskaya O.A."/>
            <person name="Elcheninov A.G."/>
            <person name="Maltseva A.I."/>
            <person name="Zayulina K.S."/>
            <person name="Novikov A."/>
            <person name="Merkel A.Y."/>
        </authorList>
    </citation>
    <scope>NUCLEOTIDE SEQUENCE [LARGE SCALE GENOMIC DNA]</scope>
    <source>
        <strain evidence="1 2">38H-sp</strain>
    </source>
</reference>
<sequence>MDIPDWLYSALYYASLAPSGHNTQPWNVRIVSPEKLLFSLDRDRLLPATDPDAKESLVSLGCFMECFDNALSALGYEAEYLIHGFPDETNPIDVIINKTDKTEDSVKLLGIKRFFTNRNPFLRDTLGFAVLDSLTLSVSTGSFHFFPALDRKGLYIADAIVEANKKQFCDDDKLIELANWLRFSRREAKERQDGITAEMLGLGVLSRLVWYGFFSRKTVFSSIFRKTSLDTVMLQVNNCAGFAVITGHDSSYASIIGAGRDYIRLALASLNEGIALHPMSQVMEEEPFSSSLADELGLPGVICLVLRIGYSDYIQKKGIRRPPEAFVIREQS</sequence>
<dbReference type="RefSeq" id="WP_420069539.1">
    <property type="nucleotide sequence ID" value="NZ_JBCHKQ010000002.1"/>
</dbReference>
<evidence type="ECO:0000313" key="1">
    <source>
        <dbReference type="EMBL" id="MEM5948093.1"/>
    </source>
</evidence>
<comment type="caution">
    <text evidence="1">The sequence shown here is derived from an EMBL/GenBank/DDBJ whole genome shotgun (WGS) entry which is preliminary data.</text>
</comment>
<dbReference type="Gene3D" id="3.40.109.10">
    <property type="entry name" value="NADH Oxidase"/>
    <property type="match status" value="1"/>
</dbReference>
<accession>A0ABU9UBR0</accession>
<protein>
    <recommendedName>
        <fullName evidence="3">Nitroreductase</fullName>
    </recommendedName>
</protein>
<evidence type="ECO:0000313" key="2">
    <source>
        <dbReference type="Proteomes" id="UP001466331"/>
    </source>
</evidence>
<evidence type="ECO:0008006" key="3">
    <source>
        <dbReference type="Google" id="ProtNLM"/>
    </source>
</evidence>
<proteinExistence type="predicted"/>
<dbReference type="InterPro" id="IPR000415">
    <property type="entry name" value="Nitroreductase-like"/>
</dbReference>
<name>A0ABU9UBR0_9SPIR</name>